<dbReference type="Proteomes" id="UP001337723">
    <property type="component" value="Chromosome"/>
</dbReference>
<dbReference type="AlphaFoldDB" id="A0AA48HDI9"/>
<dbReference type="EMBL" id="AP027266">
    <property type="protein sequence ID" value="BDW85795.1"/>
    <property type="molecule type" value="Genomic_DNA"/>
</dbReference>
<dbReference type="InterPro" id="IPR028992">
    <property type="entry name" value="Hedgehog/Intein_dom"/>
</dbReference>
<reference evidence="2 3" key="1">
    <citation type="submission" date="2023-01" db="EMBL/GenBank/DDBJ databases">
        <title>Complete genome sequence of Roseicyclus marinus strain Dej080120_10.</title>
        <authorList>
            <person name="Ueki S."/>
            <person name="Maruyama F."/>
        </authorList>
    </citation>
    <scope>NUCLEOTIDE SEQUENCE [LARGE SCALE GENOMIC DNA]</scope>
    <source>
        <strain evidence="2 3">Dej080120_10</strain>
    </source>
</reference>
<feature type="domain" description="Hedgehog/Intein (Hint)" evidence="1">
    <location>
        <begin position="117"/>
        <end position="247"/>
    </location>
</feature>
<evidence type="ECO:0000313" key="2">
    <source>
        <dbReference type="EMBL" id="BDW85795.1"/>
    </source>
</evidence>
<dbReference type="Pfam" id="PF13403">
    <property type="entry name" value="Hint_2"/>
    <property type="match status" value="1"/>
</dbReference>
<dbReference type="KEGG" id="rmai:MACH21_19720"/>
<evidence type="ECO:0000259" key="1">
    <source>
        <dbReference type="Pfam" id="PF13403"/>
    </source>
</evidence>
<dbReference type="SUPFAM" id="SSF51294">
    <property type="entry name" value="Hedgehog/intein (Hint) domain"/>
    <property type="match status" value="1"/>
</dbReference>
<dbReference type="Gene3D" id="2.170.16.10">
    <property type="entry name" value="Hedgehog/Intein (Hint) domain"/>
    <property type="match status" value="1"/>
</dbReference>
<gene>
    <name evidence="2" type="ORF">MACH21_19720</name>
</gene>
<sequence length="298" mass="32351">MPNLYPVDAFLFFSGTVSGGELRWSSFNVEVRDFDVVDANEDGNWDVATDYFAFTLNPFTGFLWEAPDGTRYPIFRNDFNGNYFIPYDTVVADLATVFPNNGATTIYEDNAVAFPLCFAPGTLIATDAGEAAVEALAIGDLVLTADGRAVPVKWLGRQTLAPMFQRVRLVRVTAGALGAGLPLRDLTVTADHALVIDGLLVNAGALVNGTTISEVRGLPERVTVYHVETEAHDIILAEGTPAETYIDYAGRRVFDNYAEYVALYGEERGIVENPAPRVTCARMLPASLRARLGISRAA</sequence>
<protein>
    <recommendedName>
        <fullName evidence="1">Hedgehog/Intein (Hint) domain-containing protein</fullName>
    </recommendedName>
</protein>
<keyword evidence="3" id="KW-1185">Reference proteome</keyword>
<dbReference type="InterPro" id="IPR036844">
    <property type="entry name" value="Hint_dom_sf"/>
</dbReference>
<evidence type="ECO:0000313" key="3">
    <source>
        <dbReference type="Proteomes" id="UP001337723"/>
    </source>
</evidence>
<organism evidence="2 3">
    <name type="scientific">Roseicyclus marinus</name>
    <dbReference type="NCBI Taxonomy" id="2161673"/>
    <lineage>
        <taxon>Bacteria</taxon>
        <taxon>Pseudomonadati</taxon>
        <taxon>Pseudomonadota</taxon>
        <taxon>Alphaproteobacteria</taxon>
        <taxon>Rhodobacterales</taxon>
        <taxon>Roseobacteraceae</taxon>
        <taxon>Roseicyclus</taxon>
    </lineage>
</organism>
<accession>A0AA48HDI9</accession>
<proteinExistence type="predicted"/>
<name>A0AA48HDI9_9RHOB</name>